<feature type="region of interest" description="Disordered" evidence="1">
    <location>
        <begin position="291"/>
        <end position="355"/>
    </location>
</feature>
<evidence type="ECO:0000256" key="1">
    <source>
        <dbReference type="SAM" id="MobiDB-lite"/>
    </source>
</evidence>
<dbReference type="Proteomes" id="UP001392437">
    <property type="component" value="Unassembled WGS sequence"/>
</dbReference>
<dbReference type="AlphaFoldDB" id="A0AAW0R5J5"/>
<protein>
    <submittedName>
        <fullName evidence="2">Uncharacterized protein</fullName>
    </submittedName>
</protein>
<proteinExistence type="predicted"/>
<sequence length="355" mass="40205">MRKARLGSPAGILAPSISMFQFAGNMEKYDPEKPRIMSFQMNNRGLKLDGAVIYKSRSTETFVLELDCCLVSRRGDRNRWRVLLKPSPSKEPHCYERVTHFERNMPREHTIPSQHKPLSPSEWERYGGGDSASCLILQPKGNASASDLRTMKVQVKFPPSAVQVHGTGTVGNLERLHLEFDTEAPTDTVCGVKYLSCRRSKSDQVYYARLTVKRQQQQYSFFIRICFKSTMEVVCTMKKWLEDYASTYEDGVSEWMPGSKSPYDYGESTAECEFGEYILLLRLQPQPHQVETPVFRDDKEFKGTPPESADEKRKRHVEGMKAPIAKTAGTASPAPSRATACHDHEAVPQPVGAWQ</sequence>
<comment type="caution">
    <text evidence="2">The sequence shown here is derived from an EMBL/GenBank/DDBJ whole genome shotgun (WGS) entry which is preliminary data.</text>
</comment>
<keyword evidence="3" id="KW-1185">Reference proteome</keyword>
<name>A0AAW0R5J5_9PEZI</name>
<organism evidence="2 3">
    <name type="scientific">Apiospora kogelbergensis</name>
    <dbReference type="NCBI Taxonomy" id="1337665"/>
    <lineage>
        <taxon>Eukaryota</taxon>
        <taxon>Fungi</taxon>
        <taxon>Dikarya</taxon>
        <taxon>Ascomycota</taxon>
        <taxon>Pezizomycotina</taxon>
        <taxon>Sordariomycetes</taxon>
        <taxon>Xylariomycetidae</taxon>
        <taxon>Amphisphaeriales</taxon>
        <taxon>Apiosporaceae</taxon>
        <taxon>Apiospora</taxon>
    </lineage>
</organism>
<gene>
    <name evidence="2" type="ORF">PG999_001509</name>
</gene>
<evidence type="ECO:0000313" key="2">
    <source>
        <dbReference type="EMBL" id="KAK8129129.1"/>
    </source>
</evidence>
<accession>A0AAW0R5J5</accession>
<evidence type="ECO:0000313" key="3">
    <source>
        <dbReference type="Proteomes" id="UP001392437"/>
    </source>
</evidence>
<reference evidence="2 3" key="1">
    <citation type="submission" date="2023-01" db="EMBL/GenBank/DDBJ databases">
        <title>Analysis of 21 Apiospora genomes using comparative genomics revels a genus with tremendous synthesis potential of carbohydrate active enzymes and secondary metabolites.</title>
        <authorList>
            <person name="Sorensen T."/>
        </authorList>
    </citation>
    <scope>NUCLEOTIDE SEQUENCE [LARGE SCALE GENOMIC DNA]</scope>
    <source>
        <strain evidence="2 3">CBS 117206</strain>
    </source>
</reference>
<dbReference type="EMBL" id="JAQQWP010000002">
    <property type="protein sequence ID" value="KAK8129129.1"/>
    <property type="molecule type" value="Genomic_DNA"/>
</dbReference>